<dbReference type="PROSITE" id="PS01124">
    <property type="entry name" value="HTH_ARAC_FAMILY_2"/>
    <property type="match status" value="1"/>
</dbReference>
<dbReference type="PROSITE" id="PS00041">
    <property type="entry name" value="HTH_ARAC_FAMILY_1"/>
    <property type="match status" value="1"/>
</dbReference>
<evidence type="ECO:0000256" key="1">
    <source>
        <dbReference type="ARBA" id="ARBA00023015"/>
    </source>
</evidence>
<dbReference type="Proteomes" id="UP000263900">
    <property type="component" value="Chromosome"/>
</dbReference>
<dbReference type="PANTHER" id="PTHR47893:SF1">
    <property type="entry name" value="REGULATORY PROTEIN PCHR"/>
    <property type="match status" value="1"/>
</dbReference>
<dbReference type="GO" id="GO:0043565">
    <property type="term" value="F:sequence-specific DNA binding"/>
    <property type="evidence" value="ECO:0007669"/>
    <property type="project" value="InterPro"/>
</dbReference>
<name>A0A3B7MZ07_9BACT</name>
<gene>
    <name evidence="5" type="ORF">D3H65_24680</name>
</gene>
<keyword evidence="3" id="KW-0804">Transcription</keyword>
<evidence type="ECO:0000313" key="5">
    <source>
        <dbReference type="EMBL" id="AXY76985.1"/>
    </source>
</evidence>
<evidence type="ECO:0000259" key="4">
    <source>
        <dbReference type="PROSITE" id="PS01124"/>
    </source>
</evidence>
<dbReference type="Pfam" id="PF12833">
    <property type="entry name" value="HTH_18"/>
    <property type="match status" value="1"/>
</dbReference>
<evidence type="ECO:0000313" key="6">
    <source>
        <dbReference type="Proteomes" id="UP000263900"/>
    </source>
</evidence>
<dbReference type="AlphaFoldDB" id="A0A3B7MZ07"/>
<evidence type="ECO:0000256" key="3">
    <source>
        <dbReference type="ARBA" id="ARBA00023163"/>
    </source>
</evidence>
<dbReference type="SUPFAM" id="SSF46689">
    <property type="entry name" value="Homeodomain-like"/>
    <property type="match status" value="2"/>
</dbReference>
<dbReference type="InterPro" id="IPR018062">
    <property type="entry name" value="HTH_AraC-typ_CS"/>
</dbReference>
<keyword evidence="2" id="KW-0238">DNA-binding</keyword>
<accession>A0A3B7MZ07</accession>
<dbReference type="RefSeq" id="WP_119052861.1">
    <property type="nucleotide sequence ID" value="NZ_CP032157.1"/>
</dbReference>
<dbReference type="InterPro" id="IPR053142">
    <property type="entry name" value="PchR_regulatory_protein"/>
</dbReference>
<evidence type="ECO:0000256" key="2">
    <source>
        <dbReference type="ARBA" id="ARBA00023125"/>
    </source>
</evidence>
<sequence>MNLKLYTKHYSIPFPPMDCDQDFEQFAKELNGEVIGKDALQLSGGLVKGLVKKERVQPGCCLRAWNMVFNNPIELVKPGNQPDNKSFTVVYVLTPGSCRLKNIGGHEQINPTETRNSLMVANNIDLRYDIVPLQPVQVIEINVTSFWLAQQFQKAGFPLDNLLDRINEKENPLILSSICTISVINQVNTLFDLLIDREHAPTQIAQLSTSLVLDFLNKALNSRVPQAPGNNDAHFIKVMEAEAILQAHLQRTLPNVYDIAQQVSLSESTLKRHFKMIFGKSLYEYYLEKKMNLAKTLLLEQPLTVYQTASKLGYEKVSNFIWIFKKHHGYSPGSIKKRGLSNV</sequence>
<dbReference type="SMART" id="SM00342">
    <property type="entry name" value="HTH_ARAC"/>
    <property type="match status" value="1"/>
</dbReference>
<proteinExistence type="predicted"/>
<dbReference type="OrthoDB" id="1156172at2"/>
<dbReference type="EMBL" id="CP032157">
    <property type="protein sequence ID" value="AXY76985.1"/>
    <property type="molecule type" value="Genomic_DNA"/>
</dbReference>
<dbReference type="GO" id="GO:0003700">
    <property type="term" value="F:DNA-binding transcription factor activity"/>
    <property type="evidence" value="ECO:0007669"/>
    <property type="project" value="InterPro"/>
</dbReference>
<dbReference type="KEGG" id="pseg:D3H65_24680"/>
<dbReference type="InterPro" id="IPR009057">
    <property type="entry name" value="Homeodomain-like_sf"/>
</dbReference>
<dbReference type="InterPro" id="IPR018060">
    <property type="entry name" value="HTH_AraC"/>
</dbReference>
<feature type="domain" description="HTH araC/xylS-type" evidence="4">
    <location>
        <begin position="239"/>
        <end position="338"/>
    </location>
</feature>
<dbReference type="PANTHER" id="PTHR47893">
    <property type="entry name" value="REGULATORY PROTEIN PCHR"/>
    <property type="match status" value="1"/>
</dbReference>
<organism evidence="5 6">
    <name type="scientific">Paraflavitalea soli</name>
    <dbReference type="NCBI Taxonomy" id="2315862"/>
    <lineage>
        <taxon>Bacteria</taxon>
        <taxon>Pseudomonadati</taxon>
        <taxon>Bacteroidota</taxon>
        <taxon>Chitinophagia</taxon>
        <taxon>Chitinophagales</taxon>
        <taxon>Chitinophagaceae</taxon>
        <taxon>Paraflavitalea</taxon>
    </lineage>
</organism>
<keyword evidence="6" id="KW-1185">Reference proteome</keyword>
<protein>
    <submittedName>
        <fullName evidence="5">AraC family transcriptional regulator</fullName>
    </submittedName>
</protein>
<reference evidence="5 6" key="1">
    <citation type="submission" date="2018-09" db="EMBL/GenBank/DDBJ databases">
        <title>Genome sequencing of strain 6GH32-13.</title>
        <authorList>
            <person name="Weon H.-Y."/>
            <person name="Heo J."/>
            <person name="Kwon S.-W."/>
        </authorList>
    </citation>
    <scope>NUCLEOTIDE SEQUENCE [LARGE SCALE GENOMIC DNA]</scope>
    <source>
        <strain evidence="5 6">5GH32-13</strain>
    </source>
</reference>
<keyword evidence="1" id="KW-0805">Transcription regulation</keyword>
<dbReference type="Gene3D" id="1.10.10.60">
    <property type="entry name" value="Homeodomain-like"/>
    <property type="match status" value="1"/>
</dbReference>